<evidence type="ECO:0000313" key="1">
    <source>
        <dbReference type="EMBL" id="WVY98600.1"/>
    </source>
</evidence>
<dbReference type="EMBL" id="CP144692">
    <property type="protein sequence ID" value="WVY98600.1"/>
    <property type="molecule type" value="Genomic_DNA"/>
</dbReference>
<gene>
    <name evidence="1" type="ORF">V8G54_030751</name>
</gene>
<dbReference type="AlphaFoldDB" id="A0AAQ3MWS4"/>
<name>A0AAQ3MWS4_VIGMU</name>
<organism evidence="1 2">
    <name type="scientific">Vigna mungo</name>
    <name type="common">Black gram</name>
    <name type="synonym">Phaseolus mungo</name>
    <dbReference type="NCBI Taxonomy" id="3915"/>
    <lineage>
        <taxon>Eukaryota</taxon>
        <taxon>Viridiplantae</taxon>
        <taxon>Streptophyta</taxon>
        <taxon>Embryophyta</taxon>
        <taxon>Tracheophyta</taxon>
        <taxon>Spermatophyta</taxon>
        <taxon>Magnoliopsida</taxon>
        <taxon>eudicotyledons</taxon>
        <taxon>Gunneridae</taxon>
        <taxon>Pentapetalae</taxon>
        <taxon>rosids</taxon>
        <taxon>fabids</taxon>
        <taxon>Fabales</taxon>
        <taxon>Fabaceae</taxon>
        <taxon>Papilionoideae</taxon>
        <taxon>50 kb inversion clade</taxon>
        <taxon>NPAAA clade</taxon>
        <taxon>indigoferoid/millettioid clade</taxon>
        <taxon>Phaseoleae</taxon>
        <taxon>Vigna</taxon>
    </lineage>
</organism>
<keyword evidence="2" id="KW-1185">Reference proteome</keyword>
<protein>
    <submittedName>
        <fullName evidence="1">Uncharacterized protein</fullName>
    </submittedName>
</protein>
<dbReference type="Proteomes" id="UP001374535">
    <property type="component" value="Chromosome 9"/>
</dbReference>
<sequence length="116" mass="13095">MLCESWATVTQIGSVTFLRESLKVDGGKPVNHSNLIGSSFNFPQTRFGNDMLLKKVFHFQPLSSYTVKSNFVGNKGATTADSVVATRVDEVKDEILRISQNWGKRIREEWKSLKED</sequence>
<accession>A0AAQ3MWS4</accession>
<reference evidence="1 2" key="1">
    <citation type="journal article" date="2023" name="Life. Sci Alliance">
        <title>Evolutionary insights into 3D genome organization and epigenetic landscape of Vigna mungo.</title>
        <authorList>
            <person name="Junaid A."/>
            <person name="Singh B."/>
            <person name="Bhatia S."/>
        </authorList>
    </citation>
    <scope>NUCLEOTIDE SEQUENCE [LARGE SCALE GENOMIC DNA]</scope>
    <source>
        <strain evidence="1">Urdbean</strain>
    </source>
</reference>
<feature type="non-terminal residue" evidence="1">
    <location>
        <position position="116"/>
    </location>
</feature>
<evidence type="ECO:0000313" key="2">
    <source>
        <dbReference type="Proteomes" id="UP001374535"/>
    </source>
</evidence>
<proteinExistence type="predicted"/>